<evidence type="ECO:0000256" key="1">
    <source>
        <dbReference type="ARBA" id="ARBA00007014"/>
    </source>
</evidence>
<keyword evidence="2" id="KW-0728">SH3 domain</keyword>
<dbReference type="PROSITE" id="PS50106">
    <property type="entry name" value="PDZ"/>
    <property type="match status" value="1"/>
</dbReference>
<evidence type="ECO:0000259" key="7">
    <source>
        <dbReference type="PROSITE" id="PS51022"/>
    </source>
</evidence>
<dbReference type="InterPro" id="IPR027417">
    <property type="entry name" value="P-loop_NTPase"/>
</dbReference>
<dbReference type="InterPro" id="IPR004172">
    <property type="entry name" value="L27_dom"/>
</dbReference>
<dbReference type="SUPFAM" id="SSF50156">
    <property type="entry name" value="PDZ domain-like"/>
    <property type="match status" value="1"/>
</dbReference>
<keyword evidence="9" id="KW-1185">Reference proteome</keyword>
<dbReference type="InterPro" id="IPR036034">
    <property type="entry name" value="PDZ_sf"/>
</dbReference>
<dbReference type="InterPro" id="IPR014775">
    <property type="entry name" value="L27_C"/>
</dbReference>
<gene>
    <name evidence="8" type="ORF">H4Q32_008096</name>
</gene>
<evidence type="ECO:0000256" key="4">
    <source>
        <dbReference type="SAM" id="MobiDB-lite"/>
    </source>
</evidence>
<dbReference type="SMART" id="SM00072">
    <property type="entry name" value="GuKc"/>
    <property type="match status" value="1"/>
</dbReference>
<dbReference type="Pfam" id="PF00625">
    <property type="entry name" value="Guanylate_kin"/>
    <property type="match status" value="1"/>
</dbReference>
<dbReference type="Gene3D" id="2.30.42.10">
    <property type="match status" value="1"/>
</dbReference>
<feature type="coiled-coil region" evidence="3">
    <location>
        <begin position="334"/>
        <end position="361"/>
    </location>
</feature>
<name>A0ABQ8MD65_LABRO</name>
<dbReference type="InterPro" id="IPR008145">
    <property type="entry name" value="GK/Ca_channel_bsu"/>
</dbReference>
<dbReference type="Pfam" id="PF02828">
    <property type="entry name" value="L27"/>
    <property type="match status" value="1"/>
</dbReference>
<evidence type="ECO:0000256" key="2">
    <source>
        <dbReference type="ARBA" id="ARBA00022443"/>
    </source>
</evidence>
<feature type="compositionally biased region" description="Polar residues" evidence="4">
    <location>
        <begin position="460"/>
        <end position="481"/>
    </location>
</feature>
<evidence type="ECO:0000256" key="3">
    <source>
        <dbReference type="SAM" id="Coils"/>
    </source>
</evidence>
<dbReference type="SMART" id="SM00569">
    <property type="entry name" value="L27"/>
    <property type="match status" value="1"/>
</dbReference>
<keyword evidence="3" id="KW-0175">Coiled coil</keyword>
<dbReference type="Gene3D" id="3.40.50.300">
    <property type="entry name" value="P-loop containing nucleotide triphosphate hydrolases"/>
    <property type="match status" value="1"/>
</dbReference>
<evidence type="ECO:0000313" key="9">
    <source>
        <dbReference type="Proteomes" id="UP000830375"/>
    </source>
</evidence>
<proteinExistence type="inferred from homology"/>
<feature type="domain" description="Guanylate kinase-like" evidence="5">
    <location>
        <begin position="636"/>
        <end position="825"/>
    </location>
</feature>
<dbReference type="InterPro" id="IPR001478">
    <property type="entry name" value="PDZ"/>
</dbReference>
<dbReference type="InterPro" id="IPR036892">
    <property type="entry name" value="L27_dom_sf"/>
</dbReference>
<dbReference type="Gene3D" id="1.10.287.650">
    <property type="entry name" value="L27 domain"/>
    <property type="match status" value="1"/>
</dbReference>
<dbReference type="CDD" id="cd00071">
    <property type="entry name" value="GMPK"/>
    <property type="match status" value="1"/>
</dbReference>
<protein>
    <submittedName>
        <fullName evidence="8">MAGUK p55 subfamily member 4</fullName>
    </submittedName>
</protein>
<dbReference type="SUPFAM" id="SSF52540">
    <property type="entry name" value="P-loop containing nucleoside triphosphate hydrolases"/>
    <property type="match status" value="1"/>
</dbReference>
<evidence type="ECO:0000259" key="6">
    <source>
        <dbReference type="PROSITE" id="PS50106"/>
    </source>
</evidence>
<dbReference type="InterPro" id="IPR050716">
    <property type="entry name" value="MAGUK"/>
</dbReference>
<feature type="domain" description="L27" evidence="7">
    <location>
        <begin position="69"/>
        <end position="123"/>
    </location>
</feature>
<dbReference type="Proteomes" id="UP000830375">
    <property type="component" value="Unassembled WGS sequence"/>
</dbReference>
<dbReference type="PROSITE" id="PS00856">
    <property type="entry name" value="GUANYLATE_KINASE_1"/>
    <property type="match status" value="1"/>
</dbReference>
<evidence type="ECO:0000259" key="5">
    <source>
        <dbReference type="PROSITE" id="PS50052"/>
    </source>
</evidence>
<dbReference type="SUPFAM" id="SSF101288">
    <property type="entry name" value="L27 domain"/>
    <property type="match status" value="1"/>
</dbReference>
<sequence>MQIVPWYFQHLFVLQDCSDLMNRDVCHAAINGGGTNVGLAQILAEVVEEVRLSVDRDINGADLLYSLISAPWLYSLLRVMASVRGLAAPSSEAQELYILLKYPHIQALLSAHDSVAQKDYGPVLPPLPDNLPYNEEAIRIVCLVKNKQPLCVKEGKPSYWNSLRRLTVEKLALARRFGSVEQSLLGSAGGLSSSSTALLSSIPSGQPHSLPRYQSTMSCDLCCQTAHLSGGGLNLSAPAVYDSVVMDNCTDGVETLVEDQHHTCTACTTSSLAYPRSCCPLGCGLHSQTALSSPLLQRHHSIDATRSSHPALVFTKQHSLDELRSTVHTVASSMDQSTSDARDLRQKMAEVTEKMTDNVEENAQALSLLVKVVDKLQGLIIASKSPEVTSRPQHVSKMASGPNLPGQPVASAKQSFRNAPCVSSSSSSSSSLNCSMDVPYVAPQCNYYKTSSCQTRNRLVTPGSKTKQTSLSNSLTASTPNGLLHPGDKLVEVNGQKVRGLQPERVIQMLVQSQGNILFKVIPNTPQPTNSQPAAWPSVKETCWRLLTRGTSDGGKLENSTVPHCVVASSLPLTSSDISKGSCGGHNLTRLTPASHPVREEEIDENKCIETVSEEGENATLYEEVLHYQRHIDDPPRLIVLIGPSGVGVNELRRRLIKINPNTYQGPISHTTRSQKMGEKNGREYHFVTKEVFAYMVVNHKFLEYGEHNGHMYGTSLDSVQDVLDNGKICVIDLEPHCVHLVRNKKLKPYIIFVRPPSPARMRQTRKDPHFLANRYIKRYFYDKDFEEIEEASRTMEAKYRQYFDCVIVNDDLQDSCMDLFTAIQHAQEEPQWIPTSWFAPDHP</sequence>
<feature type="region of interest" description="Disordered" evidence="4">
    <location>
        <begin position="460"/>
        <end position="483"/>
    </location>
</feature>
<dbReference type="InterPro" id="IPR020590">
    <property type="entry name" value="Guanylate_kinase_CS"/>
</dbReference>
<dbReference type="Pfam" id="PF00595">
    <property type="entry name" value="PDZ"/>
    <property type="match status" value="1"/>
</dbReference>
<reference evidence="8 9" key="1">
    <citation type="submission" date="2022-01" db="EMBL/GenBank/DDBJ databases">
        <title>A high-quality chromosome-level genome assembly of rohu carp, Labeo rohita.</title>
        <authorList>
            <person name="Arick M.A. II"/>
            <person name="Hsu C.-Y."/>
            <person name="Magbanua Z."/>
            <person name="Pechanova O."/>
            <person name="Grover C."/>
            <person name="Miller E."/>
            <person name="Thrash A."/>
            <person name="Ezzel L."/>
            <person name="Alam S."/>
            <person name="Benzie J."/>
            <person name="Hamilton M."/>
            <person name="Karsi A."/>
            <person name="Lawrence M.L."/>
            <person name="Peterson D.G."/>
        </authorList>
    </citation>
    <scope>NUCLEOTIDE SEQUENCE [LARGE SCALE GENOMIC DNA]</scope>
    <source>
        <strain evidence="9">BAU-BD-2019</strain>
        <tissue evidence="8">Blood</tissue>
    </source>
</reference>
<accession>A0ABQ8MD65</accession>
<comment type="caution">
    <text evidence="8">The sequence shown here is derived from an EMBL/GenBank/DDBJ whole genome shotgun (WGS) entry which is preliminary data.</text>
</comment>
<feature type="region of interest" description="Disordered" evidence="4">
    <location>
        <begin position="391"/>
        <end position="412"/>
    </location>
</feature>
<dbReference type="PROSITE" id="PS50052">
    <property type="entry name" value="GUANYLATE_KINASE_2"/>
    <property type="match status" value="1"/>
</dbReference>
<dbReference type="PROSITE" id="PS51022">
    <property type="entry name" value="L27"/>
    <property type="match status" value="1"/>
</dbReference>
<evidence type="ECO:0000313" key="8">
    <source>
        <dbReference type="EMBL" id="KAI2660511.1"/>
    </source>
</evidence>
<dbReference type="PANTHER" id="PTHR23122">
    <property type="entry name" value="MEMBRANE-ASSOCIATED GUANYLATE KINASE MAGUK"/>
    <property type="match status" value="1"/>
</dbReference>
<feature type="domain" description="PDZ" evidence="6">
    <location>
        <begin position="460"/>
        <end position="525"/>
    </location>
</feature>
<dbReference type="EMBL" id="JACTAM010000009">
    <property type="protein sequence ID" value="KAI2660511.1"/>
    <property type="molecule type" value="Genomic_DNA"/>
</dbReference>
<organism evidence="8 9">
    <name type="scientific">Labeo rohita</name>
    <name type="common">Indian major carp</name>
    <name type="synonym">Cyprinus rohita</name>
    <dbReference type="NCBI Taxonomy" id="84645"/>
    <lineage>
        <taxon>Eukaryota</taxon>
        <taxon>Metazoa</taxon>
        <taxon>Chordata</taxon>
        <taxon>Craniata</taxon>
        <taxon>Vertebrata</taxon>
        <taxon>Euteleostomi</taxon>
        <taxon>Actinopterygii</taxon>
        <taxon>Neopterygii</taxon>
        <taxon>Teleostei</taxon>
        <taxon>Ostariophysi</taxon>
        <taxon>Cypriniformes</taxon>
        <taxon>Cyprinidae</taxon>
        <taxon>Labeoninae</taxon>
        <taxon>Labeonini</taxon>
        <taxon>Labeo</taxon>
    </lineage>
</organism>
<dbReference type="InterPro" id="IPR008144">
    <property type="entry name" value="Guanylate_kin-like_dom"/>
</dbReference>
<comment type="similarity">
    <text evidence="1">Belongs to the MAGUK family.</text>
</comment>